<dbReference type="FunFam" id="3.40.50.300:FF:000319">
    <property type="entry name" value="DNA repair protein RecN"/>
    <property type="match status" value="1"/>
</dbReference>
<evidence type="ECO:0000256" key="2">
    <source>
        <dbReference type="ARBA" id="ARBA00009441"/>
    </source>
</evidence>
<keyword evidence="10" id="KW-0175">Coiled coil</keyword>
<evidence type="ECO:0000256" key="3">
    <source>
        <dbReference type="ARBA" id="ARBA00021315"/>
    </source>
</evidence>
<keyword evidence="13" id="KW-1185">Reference proteome</keyword>
<dbReference type="PIRSF" id="PIRSF003128">
    <property type="entry name" value="RecN"/>
    <property type="match status" value="1"/>
</dbReference>
<evidence type="ECO:0000313" key="13">
    <source>
        <dbReference type="Proteomes" id="UP000184275"/>
    </source>
</evidence>
<proteinExistence type="inferred from homology"/>
<keyword evidence="7 9" id="KW-0234">DNA repair</keyword>
<gene>
    <name evidence="12" type="ORF">SAMN05720469_13022</name>
</gene>
<evidence type="ECO:0000256" key="10">
    <source>
        <dbReference type="SAM" id="Coils"/>
    </source>
</evidence>
<evidence type="ECO:0000259" key="11">
    <source>
        <dbReference type="Pfam" id="PF02463"/>
    </source>
</evidence>
<comment type="function">
    <text evidence="1 9">May be involved in recombinational repair of damaged DNA.</text>
</comment>
<evidence type="ECO:0000256" key="8">
    <source>
        <dbReference type="ARBA" id="ARBA00033408"/>
    </source>
</evidence>
<sequence length="553" mass="61204">MLQQLSIHNFALIEECTIHFETGFSAITGETGAGKSVLMGALRTVVGGKTTPAMIRHGANKATVEATFDISKNEEAKRILDSQEIDGDDELIIQREVLAGGKSRTRVNGTVVNHATLEELGETLVQMHGQSDQLLLRDLRTQLHLLDAYSECKAEREIYAQKYAEWTKLKNSLKETEDNAKILAEQKEFLTFQKNELEKASLRLGEEAELEAKTSAAAKSEAKMRAVQSLRNMFDGENGLMAEFQTFQTKVRQFASVLPETDEWAKRLGDAYDSLSFIEEALQEVGSGEEIDSAALDRANSRLALIQRLKRKYRTDESGLVQLLEKRKQELESLENLDADLAEIQKNIRKAEDELTRLADELSRKRQAGKATLDAKVEEVLHSLGMPKAKFVTDISEEPFSATGKDRVEFCIAPNVGEGQKPLRAAVSGGELSRVLLAFKSVMAERDSIPLLVFDEVDSGISGEVGNNVGHALREIGKFHQILAITHLQQVACRAKSHLAVEKHENSDARTVSTVHVLTYPQRITEIARMLGDAKSPTSLAHAKELLEEANAS</sequence>
<dbReference type="InterPro" id="IPR004604">
    <property type="entry name" value="DNA_recomb/repair_RecN"/>
</dbReference>
<dbReference type="Proteomes" id="UP000184275">
    <property type="component" value="Unassembled WGS sequence"/>
</dbReference>
<dbReference type="RefSeq" id="WP_073305649.1">
    <property type="nucleotide sequence ID" value="NZ_FRAW01000030.1"/>
</dbReference>
<keyword evidence="6" id="KW-0067">ATP-binding</keyword>
<evidence type="ECO:0000313" key="12">
    <source>
        <dbReference type="EMBL" id="SHL03728.1"/>
    </source>
</evidence>
<feature type="coiled-coil region" evidence="10">
    <location>
        <begin position="320"/>
        <end position="368"/>
    </location>
</feature>
<dbReference type="NCBIfam" id="TIGR00634">
    <property type="entry name" value="recN"/>
    <property type="match status" value="1"/>
</dbReference>
<dbReference type="EMBL" id="FRAW01000030">
    <property type="protein sequence ID" value="SHL03728.1"/>
    <property type="molecule type" value="Genomic_DNA"/>
</dbReference>
<dbReference type="GO" id="GO:0043590">
    <property type="term" value="C:bacterial nucleoid"/>
    <property type="evidence" value="ECO:0007669"/>
    <property type="project" value="TreeGrafter"/>
</dbReference>
<comment type="similarity">
    <text evidence="2 9">Belongs to the RecN family.</text>
</comment>
<reference evidence="13" key="1">
    <citation type="submission" date="2016-11" db="EMBL/GenBank/DDBJ databases">
        <authorList>
            <person name="Varghese N."/>
            <person name="Submissions S."/>
        </authorList>
    </citation>
    <scope>NUCLEOTIDE SEQUENCE [LARGE SCALE GENOMIC DNA]</scope>
    <source>
        <strain evidence="13">UWOS</strain>
    </source>
</reference>
<evidence type="ECO:0000256" key="9">
    <source>
        <dbReference type="PIRNR" id="PIRNR003128"/>
    </source>
</evidence>
<keyword evidence="5 9" id="KW-0227">DNA damage</keyword>
<accession>A0A1M6XCV0</accession>
<feature type="domain" description="RecF/RecN/SMC N-terminal" evidence="11">
    <location>
        <begin position="1"/>
        <end position="506"/>
    </location>
</feature>
<dbReference type="GO" id="GO:0009432">
    <property type="term" value="P:SOS response"/>
    <property type="evidence" value="ECO:0007669"/>
    <property type="project" value="TreeGrafter"/>
</dbReference>
<evidence type="ECO:0000256" key="4">
    <source>
        <dbReference type="ARBA" id="ARBA00022741"/>
    </source>
</evidence>
<name>A0A1M6XCV0_9BACT</name>
<dbReference type="Pfam" id="PF02463">
    <property type="entry name" value="SMC_N"/>
    <property type="match status" value="1"/>
</dbReference>
<evidence type="ECO:0000256" key="7">
    <source>
        <dbReference type="ARBA" id="ARBA00023204"/>
    </source>
</evidence>
<protein>
    <recommendedName>
        <fullName evidence="3 9">DNA repair protein RecN</fullName>
    </recommendedName>
    <alternativeName>
        <fullName evidence="8 9">Recombination protein N</fullName>
    </alternativeName>
</protein>
<dbReference type="InterPro" id="IPR027417">
    <property type="entry name" value="P-loop_NTPase"/>
</dbReference>
<dbReference type="PANTHER" id="PTHR11059:SF0">
    <property type="entry name" value="DNA REPAIR PROTEIN RECN"/>
    <property type="match status" value="1"/>
</dbReference>
<dbReference type="AlphaFoldDB" id="A0A1M6XCV0"/>
<dbReference type="GO" id="GO:0006310">
    <property type="term" value="P:DNA recombination"/>
    <property type="evidence" value="ECO:0007669"/>
    <property type="project" value="InterPro"/>
</dbReference>
<dbReference type="Gene3D" id="3.40.50.300">
    <property type="entry name" value="P-loop containing nucleotide triphosphate hydrolases"/>
    <property type="match status" value="2"/>
</dbReference>
<organism evidence="12 13">
    <name type="scientific">Fibrobacter intestinalis</name>
    <dbReference type="NCBI Taxonomy" id="28122"/>
    <lineage>
        <taxon>Bacteria</taxon>
        <taxon>Pseudomonadati</taxon>
        <taxon>Fibrobacterota</taxon>
        <taxon>Fibrobacteria</taxon>
        <taxon>Fibrobacterales</taxon>
        <taxon>Fibrobacteraceae</taxon>
        <taxon>Fibrobacter</taxon>
    </lineage>
</organism>
<dbReference type="CDD" id="cd03241">
    <property type="entry name" value="ABC_RecN"/>
    <property type="match status" value="2"/>
</dbReference>
<evidence type="ECO:0000256" key="6">
    <source>
        <dbReference type="ARBA" id="ARBA00022840"/>
    </source>
</evidence>
<dbReference type="GO" id="GO:0005524">
    <property type="term" value="F:ATP binding"/>
    <property type="evidence" value="ECO:0007669"/>
    <property type="project" value="UniProtKB-KW"/>
</dbReference>
<dbReference type="PANTHER" id="PTHR11059">
    <property type="entry name" value="DNA REPAIR PROTEIN RECN"/>
    <property type="match status" value="1"/>
</dbReference>
<dbReference type="SUPFAM" id="SSF52540">
    <property type="entry name" value="P-loop containing nucleoside triphosphate hydrolases"/>
    <property type="match status" value="1"/>
</dbReference>
<dbReference type="InterPro" id="IPR003395">
    <property type="entry name" value="RecF/RecN/SMC_N"/>
</dbReference>
<dbReference type="GO" id="GO:0006281">
    <property type="term" value="P:DNA repair"/>
    <property type="evidence" value="ECO:0007669"/>
    <property type="project" value="UniProtKB-KW"/>
</dbReference>
<evidence type="ECO:0000256" key="5">
    <source>
        <dbReference type="ARBA" id="ARBA00022763"/>
    </source>
</evidence>
<keyword evidence="4" id="KW-0547">Nucleotide-binding</keyword>
<evidence type="ECO:0000256" key="1">
    <source>
        <dbReference type="ARBA" id="ARBA00003618"/>
    </source>
</evidence>